<dbReference type="EC" id="2.1.1.-" evidence="9"/>
<evidence type="ECO:0000259" key="11">
    <source>
        <dbReference type="Pfam" id="PF01478"/>
    </source>
</evidence>
<evidence type="ECO:0000256" key="8">
    <source>
        <dbReference type="RuleBase" id="RU003793"/>
    </source>
</evidence>
<dbReference type="Gene3D" id="1.20.120.1220">
    <property type="match status" value="1"/>
</dbReference>
<dbReference type="RefSeq" id="WP_284298424.1">
    <property type="nucleotide sequence ID" value="NZ_BSSV01000004.1"/>
</dbReference>
<keyword evidence="7 10" id="KW-0472">Membrane</keyword>
<keyword evidence="9" id="KW-0808">Transferase</keyword>
<comment type="function">
    <text evidence="9">Plays an essential role in type IV pili and type II pseudopili formation by proteolytically removing the leader sequence from substrate proteins and subsequently monomethylating the alpha-amino group of the newly exposed N-terminal phenylalanine.</text>
</comment>
<feature type="transmembrane region" description="Helical" evidence="10">
    <location>
        <begin position="222"/>
        <end position="255"/>
    </location>
</feature>
<keyword evidence="9" id="KW-0645">Protease</keyword>
<keyword evidence="9" id="KW-0489">Methyltransferase</keyword>
<gene>
    <name evidence="13" type="primary">gspO</name>
    <name evidence="13" type="ORF">tloyanaT_21470</name>
</gene>
<name>A0ABQ6HEF4_9GAMM</name>
<dbReference type="EMBL" id="BSSV01000004">
    <property type="protein sequence ID" value="GLX85895.1"/>
    <property type="molecule type" value="Genomic_DNA"/>
</dbReference>
<comment type="subcellular location">
    <subcellularLocation>
        <location evidence="1">Cell inner membrane</location>
        <topology evidence="1">Multi-pass membrane protein</topology>
    </subcellularLocation>
    <subcellularLocation>
        <location evidence="9">Cell membrane</location>
        <topology evidence="9">Multi-pass membrane protein</topology>
    </subcellularLocation>
</comment>
<keyword evidence="14" id="KW-1185">Reference proteome</keyword>
<comment type="caution">
    <text evidence="13">The sequence shown here is derived from an EMBL/GenBank/DDBJ whole genome shotgun (WGS) entry which is preliminary data.</text>
</comment>
<evidence type="ECO:0000256" key="5">
    <source>
        <dbReference type="ARBA" id="ARBA00022692"/>
    </source>
</evidence>
<keyword evidence="6 10" id="KW-1133">Transmembrane helix</keyword>
<dbReference type="Proteomes" id="UP001157134">
    <property type="component" value="Unassembled WGS sequence"/>
</dbReference>
<dbReference type="InterPro" id="IPR010627">
    <property type="entry name" value="Prepilin_pept_A24_N"/>
</dbReference>
<evidence type="ECO:0000256" key="4">
    <source>
        <dbReference type="ARBA" id="ARBA00022519"/>
    </source>
</evidence>
<comment type="similarity">
    <text evidence="2 8">Belongs to the peptidase A24 family.</text>
</comment>
<dbReference type="PANTHER" id="PTHR30487:SF0">
    <property type="entry name" value="PREPILIN LEADER PEPTIDASE_N-METHYLTRANSFERASE-RELATED"/>
    <property type="match status" value="1"/>
</dbReference>
<feature type="transmembrane region" description="Helical" evidence="10">
    <location>
        <begin position="15"/>
        <end position="36"/>
    </location>
</feature>
<feature type="transmembrane region" description="Helical" evidence="10">
    <location>
        <begin position="165"/>
        <end position="183"/>
    </location>
</feature>
<feature type="transmembrane region" description="Helical" evidence="10">
    <location>
        <begin position="189"/>
        <end position="210"/>
    </location>
</feature>
<evidence type="ECO:0000256" key="6">
    <source>
        <dbReference type="ARBA" id="ARBA00022989"/>
    </source>
</evidence>
<dbReference type="InterPro" id="IPR000045">
    <property type="entry name" value="Prepilin_IV_endopep_pep"/>
</dbReference>
<evidence type="ECO:0000259" key="12">
    <source>
        <dbReference type="Pfam" id="PF06750"/>
    </source>
</evidence>
<evidence type="ECO:0000256" key="10">
    <source>
        <dbReference type="SAM" id="Phobius"/>
    </source>
</evidence>
<dbReference type="InterPro" id="IPR050882">
    <property type="entry name" value="Prepilin_peptidase/N-MTase"/>
</dbReference>
<evidence type="ECO:0000256" key="1">
    <source>
        <dbReference type="ARBA" id="ARBA00004429"/>
    </source>
</evidence>
<evidence type="ECO:0000256" key="2">
    <source>
        <dbReference type="ARBA" id="ARBA00005801"/>
    </source>
</evidence>
<keyword evidence="9" id="KW-0378">Hydrolase</keyword>
<dbReference type="EC" id="3.4.23.43" evidence="9"/>
<reference evidence="13 14" key="1">
    <citation type="submission" date="2023-03" db="EMBL/GenBank/DDBJ databases">
        <title>Thalassotalea loyana LMG 22536T draft genome sequence.</title>
        <authorList>
            <person name="Sawabe T."/>
        </authorList>
    </citation>
    <scope>NUCLEOTIDE SEQUENCE [LARGE SCALE GENOMIC DNA]</scope>
    <source>
        <strain evidence="13 14">LMG 22536</strain>
    </source>
</reference>
<feature type="transmembrane region" description="Helical" evidence="10">
    <location>
        <begin position="138"/>
        <end position="156"/>
    </location>
</feature>
<keyword evidence="9" id="KW-0511">Multifunctional enzyme</keyword>
<dbReference type="PANTHER" id="PTHR30487">
    <property type="entry name" value="TYPE 4 PREPILIN-LIKE PROTEINS LEADER PEPTIDE-PROCESSING ENZYME"/>
    <property type="match status" value="1"/>
</dbReference>
<dbReference type="InterPro" id="IPR014032">
    <property type="entry name" value="Peptidase_A24A_bac"/>
</dbReference>
<feature type="transmembrane region" description="Helical" evidence="10">
    <location>
        <begin position="267"/>
        <end position="286"/>
    </location>
</feature>
<organism evidence="13 14">
    <name type="scientific">Thalassotalea loyana</name>
    <dbReference type="NCBI Taxonomy" id="280483"/>
    <lineage>
        <taxon>Bacteria</taxon>
        <taxon>Pseudomonadati</taxon>
        <taxon>Pseudomonadota</taxon>
        <taxon>Gammaproteobacteria</taxon>
        <taxon>Alteromonadales</taxon>
        <taxon>Colwelliaceae</taxon>
        <taxon>Thalassotalea</taxon>
    </lineage>
</organism>
<accession>A0ABQ6HEF4</accession>
<keyword evidence="3" id="KW-1003">Cell membrane</keyword>
<dbReference type="Pfam" id="PF01478">
    <property type="entry name" value="Peptidase_A24"/>
    <property type="match status" value="1"/>
</dbReference>
<proteinExistence type="inferred from homology"/>
<evidence type="ECO:0000256" key="7">
    <source>
        <dbReference type="ARBA" id="ARBA00023136"/>
    </source>
</evidence>
<keyword evidence="5 9" id="KW-0812">Transmembrane</keyword>
<evidence type="ECO:0000313" key="13">
    <source>
        <dbReference type="EMBL" id="GLX85895.1"/>
    </source>
</evidence>
<feature type="domain" description="Prepilin peptidase A24 N-terminal" evidence="12">
    <location>
        <begin position="22"/>
        <end position="132"/>
    </location>
</feature>
<evidence type="ECO:0000256" key="9">
    <source>
        <dbReference type="RuleBase" id="RU003794"/>
    </source>
</evidence>
<dbReference type="PRINTS" id="PR00864">
    <property type="entry name" value="PREPILNPTASE"/>
</dbReference>
<evidence type="ECO:0000313" key="14">
    <source>
        <dbReference type="Proteomes" id="UP001157134"/>
    </source>
</evidence>
<protein>
    <recommendedName>
        <fullName evidence="9">Prepilin leader peptidase/N-methyltransferase</fullName>
        <ecNumber evidence="9">2.1.1.-</ecNumber>
        <ecNumber evidence="9">3.4.23.43</ecNumber>
    </recommendedName>
</protein>
<sequence>MFSETLALLEQSPSFFYTLVFVFSLMVGSFLNVVIYRFPKMLEKEWYNDCREFLGDEVKNIPKRKFPELTLAKPDSSCPNCNHKIRFYENIPVISWLWLRGKCSNCKINISSRYPIIELATALLSVAVSYHFGPTWTSFWVILLTWYLICLTMIDFDHMLLPDQLVYPMLWLGLLVNIDGTFISLSDAVIGAVAGYMSLFSVFWVFKLLTGKEGMGHGDFKLVAMFGAWFGWQLLPLHILMASVVAAVIGLSLIAFKQHSREKPIPFGPYLAVAGWITLLWGNDIWQWYLGFIVQ</sequence>
<feature type="domain" description="Prepilin type IV endopeptidase peptidase" evidence="11">
    <location>
        <begin position="142"/>
        <end position="251"/>
    </location>
</feature>
<keyword evidence="4" id="KW-0997">Cell inner membrane</keyword>
<comment type="catalytic activity">
    <reaction evidence="9">
        <text>Typically cleaves a -Gly-|-Phe- bond to release an N-terminal, basic peptide of 5-8 residues from type IV prepilin, and then N-methylates the new N-terminal amino group, the methyl donor being S-adenosyl-L-methionine.</text>
        <dbReference type="EC" id="3.4.23.43"/>
    </reaction>
</comment>
<evidence type="ECO:0000256" key="3">
    <source>
        <dbReference type="ARBA" id="ARBA00022475"/>
    </source>
</evidence>
<dbReference type="Pfam" id="PF06750">
    <property type="entry name" value="A24_N_bact"/>
    <property type="match status" value="1"/>
</dbReference>